<dbReference type="Proteomes" id="UP001233999">
    <property type="component" value="Unassembled WGS sequence"/>
</dbReference>
<feature type="non-terminal residue" evidence="1">
    <location>
        <position position="187"/>
    </location>
</feature>
<name>A0AAD8E7L6_DIPPU</name>
<proteinExistence type="predicted"/>
<comment type="caution">
    <text evidence="1">The sequence shown here is derived from an EMBL/GenBank/DDBJ whole genome shotgun (WGS) entry which is preliminary data.</text>
</comment>
<accession>A0AAD8E7L6</accession>
<gene>
    <name evidence="1" type="ORF">L9F63_004211</name>
</gene>
<dbReference type="AlphaFoldDB" id="A0AAD8E7L6"/>
<protein>
    <submittedName>
        <fullName evidence="1">Uncharacterized protein</fullName>
    </submittedName>
</protein>
<organism evidence="1 2">
    <name type="scientific">Diploptera punctata</name>
    <name type="common">Pacific beetle cockroach</name>
    <dbReference type="NCBI Taxonomy" id="6984"/>
    <lineage>
        <taxon>Eukaryota</taxon>
        <taxon>Metazoa</taxon>
        <taxon>Ecdysozoa</taxon>
        <taxon>Arthropoda</taxon>
        <taxon>Hexapoda</taxon>
        <taxon>Insecta</taxon>
        <taxon>Pterygota</taxon>
        <taxon>Neoptera</taxon>
        <taxon>Polyneoptera</taxon>
        <taxon>Dictyoptera</taxon>
        <taxon>Blattodea</taxon>
        <taxon>Blaberoidea</taxon>
        <taxon>Blaberidae</taxon>
        <taxon>Diplopterinae</taxon>
        <taxon>Diploptera</taxon>
    </lineage>
</organism>
<reference evidence="1" key="2">
    <citation type="submission" date="2023-05" db="EMBL/GenBank/DDBJ databases">
        <authorList>
            <person name="Fouks B."/>
        </authorList>
    </citation>
    <scope>NUCLEOTIDE SEQUENCE</scope>
    <source>
        <strain evidence="1">Stay&amp;Tobe</strain>
        <tissue evidence="1">Testes</tissue>
    </source>
</reference>
<evidence type="ECO:0000313" key="1">
    <source>
        <dbReference type="EMBL" id="KAJ9580138.1"/>
    </source>
</evidence>
<keyword evidence="2" id="KW-1185">Reference proteome</keyword>
<feature type="non-terminal residue" evidence="1">
    <location>
        <position position="1"/>
    </location>
</feature>
<evidence type="ECO:0000313" key="2">
    <source>
        <dbReference type="Proteomes" id="UP001233999"/>
    </source>
</evidence>
<sequence>QAVPLAELTWWNFDACLFRIPSVFLMVFYRPSTSEPNCGVYSVSDNVRIENVPESKFDWNVDIDAIHLLDLHENSCFFVLIINYLFNFLHAYSKYEFCSTHTAKMLYFFFPIQKRFFGGHRGGTRSLWEKTMCPRMGKLGPFSGAKILQYTTVAYASKNKSCNRRYFSHMSLLIVVMLCIDIFSQKS</sequence>
<dbReference type="EMBL" id="JASPKZ010008359">
    <property type="protein sequence ID" value="KAJ9580138.1"/>
    <property type="molecule type" value="Genomic_DNA"/>
</dbReference>
<reference evidence="1" key="1">
    <citation type="journal article" date="2023" name="IScience">
        <title>Live-bearing cockroach genome reveals convergent evolutionary mechanisms linked to viviparity in insects and beyond.</title>
        <authorList>
            <person name="Fouks B."/>
            <person name="Harrison M.C."/>
            <person name="Mikhailova A.A."/>
            <person name="Marchal E."/>
            <person name="English S."/>
            <person name="Carruthers M."/>
            <person name="Jennings E.C."/>
            <person name="Chiamaka E.L."/>
            <person name="Frigard R.A."/>
            <person name="Pippel M."/>
            <person name="Attardo G.M."/>
            <person name="Benoit J.B."/>
            <person name="Bornberg-Bauer E."/>
            <person name="Tobe S.S."/>
        </authorList>
    </citation>
    <scope>NUCLEOTIDE SEQUENCE</scope>
    <source>
        <strain evidence="1">Stay&amp;Tobe</strain>
    </source>
</reference>